<organism evidence="7 8">
    <name type="scientific">Eutypa lata (strain UCR-EL1)</name>
    <name type="common">Grapevine dieback disease fungus</name>
    <name type="synonym">Eutypa armeniacae</name>
    <dbReference type="NCBI Taxonomy" id="1287681"/>
    <lineage>
        <taxon>Eukaryota</taxon>
        <taxon>Fungi</taxon>
        <taxon>Dikarya</taxon>
        <taxon>Ascomycota</taxon>
        <taxon>Pezizomycotina</taxon>
        <taxon>Sordariomycetes</taxon>
        <taxon>Xylariomycetidae</taxon>
        <taxon>Xylariales</taxon>
        <taxon>Diatrypaceae</taxon>
        <taxon>Eutypa</taxon>
    </lineage>
</organism>
<dbReference type="AlphaFoldDB" id="M7SW49"/>
<feature type="transmembrane region" description="Helical" evidence="5">
    <location>
        <begin position="236"/>
        <end position="261"/>
    </location>
</feature>
<dbReference type="GO" id="GO:0005886">
    <property type="term" value="C:plasma membrane"/>
    <property type="evidence" value="ECO:0007669"/>
    <property type="project" value="TreeGrafter"/>
</dbReference>
<feature type="transmembrane region" description="Helical" evidence="5">
    <location>
        <begin position="393"/>
        <end position="415"/>
    </location>
</feature>
<feature type="transmembrane region" description="Helical" evidence="5">
    <location>
        <begin position="318"/>
        <end position="336"/>
    </location>
</feature>
<keyword evidence="4 5" id="KW-0472">Membrane</keyword>
<name>M7SW49_EUTLA</name>
<dbReference type="EMBL" id="KB706190">
    <property type="protein sequence ID" value="EMR68738.1"/>
    <property type="molecule type" value="Genomic_DNA"/>
</dbReference>
<dbReference type="OMA" id="CASSKTF"/>
<dbReference type="InterPro" id="IPR011701">
    <property type="entry name" value="MFS"/>
</dbReference>
<keyword evidence="8" id="KW-1185">Reference proteome</keyword>
<reference evidence="8" key="1">
    <citation type="journal article" date="2013" name="Genome Announc.">
        <title>Draft genome sequence of the grapevine dieback fungus Eutypa lata UCR-EL1.</title>
        <authorList>
            <person name="Blanco-Ulate B."/>
            <person name="Rolshausen P.E."/>
            <person name="Cantu D."/>
        </authorList>
    </citation>
    <scope>NUCLEOTIDE SEQUENCE [LARGE SCALE GENOMIC DNA]</scope>
    <source>
        <strain evidence="8">UCR-EL1</strain>
    </source>
</reference>
<feature type="transmembrane region" description="Helical" evidence="5">
    <location>
        <begin position="81"/>
        <end position="104"/>
    </location>
</feature>
<feature type="transmembrane region" description="Helical" evidence="5">
    <location>
        <begin position="148"/>
        <end position="165"/>
    </location>
</feature>
<evidence type="ECO:0000256" key="3">
    <source>
        <dbReference type="ARBA" id="ARBA00022989"/>
    </source>
</evidence>
<keyword evidence="3 5" id="KW-1133">Transmembrane helix</keyword>
<feature type="transmembrane region" description="Helical" evidence="5">
    <location>
        <begin position="485"/>
        <end position="508"/>
    </location>
</feature>
<dbReference type="PANTHER" id="PTHR23501">
    <property type="entry name" value="MAJOR FACILITATOR SUPERFAMILY"/>
    <property type="match status" value="1"/>
</dbReference>
<dbReference type="PANTHER" id="PTHR23501:SF200">
    <property type="entry name" value="TRANSPORTER, PUTATIVE (AFU_ORTHOLOGUE AFUA_3G01360)-RELATED"/>
    <property type="match status" value="1"/>
</dbReference>
<dbReference type="InterPro" id="IPR036259">
    <property type="entry name" value="MFS_trans_sf"/>
</dbReference>
<comment type="subcellular location">
    <subcellularLocation>
        <location evidence="1">Membrane</location>
        <topology evidence="1">Multi-pass membrane protein</topology>
    </subcellularLocation>
</comment>
<dbReference type="Gene3D" id="1.20.1250.20">
    <property type="entry name" value="MFS general substrate transporter like domains"/>
    <property type="match status" value="2"/>
</dbReference>
<protein>
    <submittedName>
        <fullName evidence="7">Putative siderochrome-iron transporter protein</fullName>
    </submittedName>
</protein>
<dbReference type="PROSITE" id="PS50850">
    <property type="entry name" value="MFS"/>
    <property type="match status" value="1"/>
</dbReference>
<feature type="transmembrane region" description="Helical" evidence="5">
    <location>
        <begin position="202"/>
        <end position="224"/>
    </location>
</feature>
<sequence length="594" mass="63833">MTAIIFNNAGRRLQWAIGAGPVDEAPAPVAVASVNVHDTNNEDETNRGDINHEKQAANTPVETGVSTIEASQALWGKTGRWLIIIGLCLVMIVYELDNTTVYIYRNYAVSDFNSLSELAALTTAGTIVFAVVKPPIAKLSNVVGRGPMYAITISFYCLSYVLMAASKSFGMYAAGLMLYFVGQSGTNLLNDIVIADITTARWRALGIGISFWPFLVMPWTSALIIDNVTSPDGIGWRWGIGMLAIVMPFCASFIITTLLYYQGKAKKEGLAPKARISLYEFCSQIDVGGVVLFSGGLALLLLPLTLAATTPSQWQTPWIIGLLVAGMVLLIALPFYEHYLARNPVVPPHYFANRTIGLCLLLIAMDNVGFSATHTYIYAWVTVAKGLGARDATFFTFVNGVTQCLVAIVAGVAMLRTGRYKWICVLGSVVRLVGYGVMVRLRGSENGTAEIFIVQLIQGIGSGMVGTTLLVPAQVVLPHREMPQVTALVICFAFVGGSIGSCIAGGIYTNTLQPALWKYLGSGTTAETVAALANSINGVVPDWGTPERVAVSYAFSEVMKYMTYAAVGTSAIALLGSTFLSNFELPDRNNLVEE</sequence>
<feature type="transmembrane region" description="Helical" evidence="5">
    <location>
        <begin position="116"/>
        <end position="136"/>
    </location>
</feature>
<accession>M7SW49</accession>
<gene>
    <name evidence="7" type="ORF">UCREL1_4245</name>
</gene>
<feature type="transmembrane region" description="Helical" evidence="5">
    <location>
        <begin position="422"/>
        <end position="439"/>
    </location>
</feature>
<evidence type="ECO:0000313" key="7">
    <source>
        <dbReference type="EMBL" id="EMR68738.1"/>
    </source>
</evidence>
<evidence type="ECO:0000256" key="2">
    <source>
        <dbReference type="ARBA" id="ARBA00022692"/>
    </source>
</evidence>
<evidence type="ECO:0000256" key="5">
    <source>
        <dbReference type="SAM" id="Phobius"/>
    </source>
</evidence>
<feature type="transmembrane region" description="Helical" evidence="5">
    <location>
        <begin position="561"/>
        <end position="580"/>
    </location>
</feature>
<feature type="domain" description="Major facilitator superfamily (MFS) profile" evidence="6">
    <location>
        <begin position="83"/>
        <end position="549"/>
    </location>
</feature>
<dbReference type="InterPro" id="IPR020846">
    <property type="entry name" value="MFS_dom"/>
</dbReference>
<evidence type="ECO:0000256" key="4">
    <source>
        <dbReference type="ARBA" id="ARBA00023136"/>
    </source>
</evidence>
<dbReference type="KEGG" id="ela:UCREL1_4245"/>
<feature type="transmembrane region" description="Helical" evidence="5">
    <location>
        <begin position="281"/>
        <end position="306"/>
    </location>
</feature>
<feature type="transmembrane region" description="Helical" evidence="5">
    <location>
        <begin position="356"/>
        <end position="381"/>
    </location>
</feature>
<dbReference type="HOGENOM" id="CLU_012970_2_2_1"/>
<feature type="transmembrane region" description="Helical" evidence="5">
    <location>
        <begin position="451"/>
        <end position="473"/>
    </location>
</feature>
<dbReference type="OrthoDB" id="2241241at2759"/>
<dbReference type="Proteomes" id="UP000012174">
    <property type="component" value="Unassembled WGS sequence"/>
</dbReference>
<evidence type="ECO:0000259" key="6">
    <source>
        <dbReference type="PROSITE" id="PS50850"/>
    </source>
</evidence>
<proteinExistence type="predicted"/>
<dbReference type="eggNOG" id="KOG0254">
    <property type="taxonomic scope" value="Eukaryota"/>
</dbReference>
<evidence type="ECO:0000313" key="8">
    <source>
        <dbReference type="Proteomes" id="UP000012174"/>
    </source>
</evidence>
<keyword evidence="2 5" id="KW-0812">Transmembrane</keyword>
<dbReference type="GO" id="GO:0015343">
    <property type="term" value="F:siderophore-iron transmembrane transporter activity"/>
    <property type="evidence" value="ECO:0007669"/>
    <property type="project" value="TreeGrafter"/>
</dbReference>
<evidence type="ECO:0000256" key="1">
    <source>
        <dbReference type="ARBA" id="ARBA00004141"/>
    </source>
</evidence>
<dbReference type="Pfam" id="PF07690">
    <property type="entry name" value="MFS_1"/>
    <property type="match status" value="1"/>
</dbReference>
<feature type="transmembrane region" description="Helical" evidence="5">
    <location>
        <begin position="171"/>
        <end position="190"/>
    </location>
</feature>
<dbReference type="SUPFAM" id="SSF103473">
    <property type="entry name" value="MFS general substrate transporter"/>
    <property type="match status" value="2"/>
</dbReference>